<dbReference type="SUPFAM" id="SSF46785">
    <property type="entry name" value="Winged helix' DNA-binding domain"/>
    <property type="match status" value="1"/>
</dbReference>
<dbReference type="InterPro" id="IPR036388">
    <property type="entry name" value="WH-like_DNA-bd_sf"/>
</dbReference>
<accession>A0ABM5TIN4</accession>
<feature type="domain" description="Transcription regulator PadR N-terminal" evidence="1">
    <location>
        <begin position="23"/>
        <end position="95"/>
    </location>
</feature>
<dbReference type="Proteomes" id="UP000035366">
    <property type="component" value="Chromosome"/>
</dbReference>
<dbReference type="Gene3D" id="1.10.10.10">
    <property type="entry name" value="Winged helix-like DNA-binding domain superfamily/Winged helix DNA-binding domain"/>
    <property type="match status" value="1"/>
</dbReference>
<evidence type="ECO:0000259" key="1">
    <source>
        <dbReference type="Pfam" id="PF03551"/>
    </source>
</evidence>
<reference evidence="2 3" key="1">
    <citation type="journal article" date="2015" name="ISME J.">
        <title>Draft Genome Sequence of Streptomyces incarnatus NRRL8089, which Produces the Nucleoside Antibiotic Sinefungin.</title>
        <authorList>
            <person name="Oshima K."/>
            <person name="Hattori M."/>
            <person name="Shimizu H."/>
            <person name="Fukuda K."/>
            <person name="Nemoto M."/>
            <person name="Inagaki K."/>
            <person name="Tamura T."/>
        </authorList>
    </citation>
    <scope>NUCLEOTIDE SEQUENCE [LARGE SCALE GENOMIC DNA]</scope>
    <source>
        <strain evidence="2 3">NRRL 8089</strain>
    </source>
</reference>
<dbReference type="PANTHER" id="PTHR33169:SF14">
    <property type="entry name" value="TRANSCRIPTIONAL REGULATOR RV3488"/>
    <property type="match status" value="1"/>
</dbReference>
<organism evidence="2 3">
    <name type="scientific">Streptomyces incarnatus</name>
    <dbReference type="NCBI Taxonomy" id="665007"/>
    <lineage>
        <taxon>Bacteria</taxon>
        <taxon>Bacillati</taxon>
        <taxon>Actinomycetota</taxon>
        <taxon>Actinomycetes</taxon>
        <taxon>Kitasatosporales</taxon>
        <taxon>Streptomycetaceae</taxon>
        <taxon>Streptomyces</taxon>
    </lineage>
</organism>
<evidence type="ECO:0000313" key="3">
    <source>
        <dbReference type="Proteomes" id="UP000035366"/>
    </source>
</evidence>
<dbReference type="Pfam" id="PF03551">
    <property type="entry name" value="PadR"/>
    <property type="match status" value="1"/>
</dbReference>
<evidence type="ECO:0000313" key="2">
    <source>
        <dbReference type="EMBL" id="AKJ10802.1"/>
    </source>
</evidence>
<dbReference type="InterPro" id="IPR052509">
    <property type="entry name" value="Metal_resp_DNA-bind_regulator"/>
</dbReference>
<proteinExistence type="predicted"/>
<dbReference type="InterPro" id="IPR036390">
    <property type="entry name" value="WH_DNA-bd_sf"/>
</dbReference>
<dbReference type="InterPro" id="IPR005149">
    <property type="entry name" value="Tscrpt_reg_PadR_N"/>
</dbReference>
<dbReference type="RefSeq" id="WP_208898818.1">
    <property type="nucleotide sequence ID" value="NZ_CP011497.1"/>
</dbReference>
<dbReference type="EMBL" id="CP011497">
    <property type="protein sequence ID" value="AKJ10802.1"/>
    <property type="molecule type" value="Genomic_DNA"/>
</dbReference>
<name>A0ABM5TIN4_9ACTN</name>
<keyword evidence="3" id="KW-1185">Reference proteome</keyword>
<dbReference type="PANTHER" id="PTHR33169">
    <property type="entry name" value="PADR-FAMILY TRANSCRIPTIONAL REGULATOR"/>
    <property type="match status" value="1"/>
</dbReference>
<protein>
    <submittedName>
        <fullName evidence="2">PadR family transcriptional regulator</fullName>
    </submittedName>
</protein>
<gene>
    <name evidence="2" type="ORF">ABB07_12495</name>
</gene>
<sequence length="118" mass="13671">MVAPDEPRSGISQLRRGVLQFCVLAQLRDREKYAYELVRELCEVPGLVTSEGTIYPLLSRLRKDEWVSSFLRESEVGPARRYYALTSAGRQALEKFTSDWAQFRTSVDNMLDNEEDHR</sequence>